<dbReference type="Gene3D" id="3.10.129.110">
    <property type="entry name" value="Polyketide synthase dehydratase"/>
    <property type="match status" value="1"/>
</dbReference>
<dbReference type="InterPro" id="IPR020807">
    <property type="entry name" value="PKS_DH"/>
</dbReference>
<dbReference type="SMART" id="SM00826">
    <property type="entry name" value="PKS_DH"/>
    <property type="match status" value="1"/>
</dbReference>
<dbReference type="InterPro" id="IPR029063">
    <property type="entry name" value="SAM-dependent_MTases_sf"/>
</dbReference>
<dbReference type="InterPro" id="IPR049552">
    <property type="entry name" value="PKS_DH_N"/>
</dbReference>
<feature type="region of interest" description="C-terminal hotdog fold" evidence="7">
    <location>
        <begin position="1114"/>
        <end position="1275"/>
    </location>
</feature>
<dbReference type="Gene3D" id="3.40.50.720">
    <property type="entry name" value="NAD(P)-binding Rossmann-like Domain"/>
    <property type="match status" value="2"/>
</dbReference>
<dbReference type="CDD" id="cd02440">
    <property type="entry name" value="AdoMet_MTases"/>
    <property type="match status" value="1"/>
</dbReference>
<feature type="active site" description="Proton donor; for dehydratase activity" evidence="7">
    <location>
        <position position="1170"/>
    </location>
</feature>
<dbReference type="Pfam" id="PF02801">
    <property type="entry name" value="Ketoacyl-synt_C"/>
    <property type="match status" value="1"/>
</dbReference>
<dbReference type="InterPro" id="IPR009081">
    <property type="entry name" value="PP-bd_ACP"/>
</dbReference>
<dbReference type="InterPro" id="IPR014030">
    <property type="entry name" value="Ketoacyl_synth_N"/>
</dbReference>
<dbReference type="PROSITE" id="PS52004">
    <property type="entry name" value="KS3_2"/>
    <property type="match status" value="1"/>
</dbReference>
<keyword evidence="5" id="KW-0560">Oxidoreductase</keyword>
<keyword evidence="3" id="KW-0489">Methyltransferase</keyword>
<evidence type="ECO:0000256" key="6">
    <source>
        <dbReference type="ARBA" id="ARBA00023268"/>
    </source>
</evidence>
<accession>A0A175WEX9</accession>
<keyword evidence="6" id="KW-0511">Multifunctional enzyme</keyword>
<evidence type="ECO:0000313" key="12">
    <source>
        <dbReference type="EMBL" id="KXX82176.1"/>
    </source>
</evidence>
<dbReference type="STRING" id="100816.A0A175WEX9"/>
<evidence type="ECO:0000259" key="9">
    <source>
        <dbReference type="PROSITE" id="PS50075"/>
    </source>
</evidence>
<dbReference type="PROSITE" id="PS00606">
    <property type="entry name" value="KS3_1"/>
    <property type="match status" value="1"/>
</dbReference>
<feature type="region of interest" description="N-terminal hotdog fold" evidence="7">
    <location>
        <begin position="963"/>
        <end position="1099"/>
    </location>
</feature>
<dbReference type="InterPro" id="IPR013217">
    <property type="entry name" value="Methyltransf_12"/>
</dbReference>
<proteinExistence type="predicted"/>
<dbReference type="SUPFAM" id="SSF53335">
    <property type="entry name" value="S-adenosyl-L-methionine-dependent methyltransferases"/>
    <property type="match status" value="1"/>
</dbReference>
<dbReference type="OrthoDB" id="329835at2759"/>
<dbReference type="InterPro" id="IPR016035">
    <property type="entry name" value="Acyl_Trfase/lysoPLipase"/>
</dbReference>
<dbReference type="InterPro" id="IPR036736">
    <property type="entry name" value="ACP-like_sf"/>
</dbReference>
<gene>
    <name evidence="12" type="ORF">MMYC01_201685</name>
</gene>
<dbReference type="Pfam" id="PF16197">
    <property type="entry name" value="KAsynt_C_assoc"/>
    <property type="match status" value="1"/>
</dbReference>
<dbReference type="InterPro" id="IPR049551">
    <property type="entry name" value="PKS_DH_C"/>
</dbReference>
<evidence type="ECO:0000256" key="4">
    <source>
        <dbReference type="ARBA" id="ARBA00022679"/>
    </source>
</evidence>
<sequence>MALSCNKEPIAIVGSACRFAGDTSSPSRLWDLLREPIDLRQEIPTSRFDPNGFYHPDGSHHGHSNVRHAHLLNQDLAVFDAEFFGVKPIEAKAMDPQQRLLLEVVYEGLESAGIPVSSLKGSDTGVYVGVMFNDYAAMLLRDLQDLPTYYATGTGQSILSNRVSYFFDWHGPSITIDTACSSSLVAVHLAVQALRSGESRLALACGANLILGPEGFIIESKLNMLSPDGRSRMWSQGANGYARGEGVGTLVLKTLTAALEDGDHIECIIRETGLGQDGTTPGITMPSAAAQETLIRNTYAKAGLDLLKPSDRPQYFEAHGTGTPAGDPAEAEAIHKAFFLSQDGTQLPNPLDLSKDHPLYVGSIKTILGHTEGAAGVAALIKASLALQRGVITPNRLFDELSERVAPFYKNVEIPREPRPWPAVEGGVRRASVNSFGFGGTNAHAILESCDSKTGHIYPSAATLFTPFVFSAFSEFSLRKTLSDYVVYLDSLQAGLDVNVHDLAWTLRERRSVFPYRASFAASSMAELRDKIAAKLQDQEGMKVATRALSSFPSRDESSGQILGVFTGQGAQYARMGAELIEKSSTARQIIQRLESYLTELPEQDRPPWSLETELLADASASRLNEAALSQPLCTALQILLVDLLKLAGLQFSAVVGHSSGEICAAFAAGYLSARDAMLIAYYRGLHTSRATSPGGSGVRGAMMAVGSSMEDMVELCEDEIFAGRVALAASNSSSSVTISGDEDAIEELKLVLEDEGKFYRQLRVDKAYHSNHMLPCASPYIDSLHRAGIKPLQRPESEKQCVWFSSVYAGQAVDGESEWNLSGAYWAENMTKPVLFAEALSSALHARRYGLVLEVGPHPALKGPSTQTIRDVLNIDLPYHGILTRGLAAVEASSAALGFLWSHLDKPNLDLNKYERAMAGTEGGHCYRLVKDLPTYQWNHQTRYWHEARSSRKMRLRHDTVHPLLGDITADSAPHHASWRNLLRLNEMDWLTGHAVQGQIVFPAAGYVASALEAALFVAKDNDKEVRLIEICDFAIHQAIAFEQADAGIEVLIQLAEVTRNACNIIQARFTYSAALDPSGEDLTLAASANLEIHLGDTSPSLLPARGPVPPHMIDVERDRFYAALADLGYNFDGPFRALTGLRRKRGKATCAVKVQPSSSLLIHPAELDAMMQSAILAYSYPYDEELRTLHLPTTIRRIRVNPAALQCATAIGVGQGELLAPVDASISLGSGQGVGNGIVANINLYAAAGTACPSAAVQVQGVSFVPLKGLSEEEDRQMYSRIDWIQDRPDGIEASRGLWEEESQREIARLLERIATFYLRKFDREVPLDHPARTTSPTKWYLNHARHVAEIVESGKHKWWRHEWHNDTVESVTEASKHYIHLPDVEIMHLVGNQMPRVFAGETTMLEEFRAGGSDVLDRYYAEGIGLRELARWVGRAVKQITDRYPHMNILEVGAGTGGATKAIFSEIGDSFLSYTYTDISAAFFENASAVFSKQRGKMVFKTLDIERDPAQQEFATGTYDLIVAFFVIHATSDLECSLRNLRKLLRPGGFLVVGEGSETGAGAATSGFIFGTLPGWWVGTDKGRILSPLVSPGEWDHLLRMTGFSGADAAPPISVEDIFNVFPVVSQAIDARISFLREPLDPGFSLERAGASLIERLIIVGGATVRSAHIVRGLRGILGDRFAAETYHFERLTDVDFRIAAARSTVISLTELDSPVFQDITPERFEALKKIMEPGRTMLWVTSGRLCDEPFANMTAAFGRVATHETPDLRLQHLDIPNLAQNSSIIIAETVLRLHAQVSGDNRGDIFWTVEPEIVIDEDGRQLVPRVRFINELNDRYNAGRRPVVHEVDVQSSAVPIILYPSDDGAYILKEAPRCGTELSEHRGDFQDLIEFRTTHTILSALKTPFGHRFLAIGMTSRAESSCLALVSSPGSIIRISQDCVVACAIPNILNGGILRLVAAHLISMEVLDRLCSGQTLIEHNAPRIVADALAVQAAARGINVVSLTDSVDDDDPDSWIKLPEFLGQFELEDILTLSDPPAGFLGLSNHDVERSKNGLTILSNLQSRCHTVETAASLYSRVSTGDSSMVSPAGSLRLQSRLREALSFVQQHLDLEKRPLPAFVQESVRLSSLANGSRPVDPLCVVEWTDHVPLPVHVARLDAGRMFGRSAGTYWIVGMSGALGISLADWMISRGARYLVMTSRKPEIAPEWIASHRRKGATVMVIPCDVTNEAALKDAYQKILDTLPPVAGVIHGAMVLRDTSIRNMTFDQLNDVIRPKVDGSIYLDRIFWDVDLDFFVLTSSINTVIGNLGQANYAASNAFMCSLAAQRRKRGLRAAAVNGGAIIGAGYMEREARRAWDRIAQNNYMMRLSEEDFVQSICEAIEASRLDSPHGPEISTGLNYVPADAPNPPFWSSDPKFSIFITHQREVLERENRTKAGDAAAAASIHDLLRECQSERDIHRVIEHAFADTLRAILQVTTSDEDLMASRSNEIGLDSLVSVNIRSWFLRHLQVGIPVLRIMSNNTMRSLVQLAVETMPPDLTPRWHAPSSAEDAVDGGNGSLSSDADGGIPSSSSVSLTSSMSDIPDTASAADASEAPKTINDADASSTSDITNWEAESRPPPDLLDVPLAADMPPPSMPPKKIVLTGVTGLLGRHLLSYLLDQPTTEKVICLAIRDLPSRLANGELPAPNPRVEYHEGELSATLLGLPPVLAESIFSSADAVIHNGADTSHMKSYSSLRAANVGSTVTLIRSCLPRRIPLHFVSSAGLAILYSRDVFPPVSVTGPGSALPAADGSFGYAGAKWVCERLLERVHEPLRGQWRVCVHRPSTIMREGADARGEKARLDWVNAMLAYARRSRSVPRVHRNRGALDLVKAKSTCEELVRRVVNGDERLERGEMSYVHHVGDLVIPLARLEEISFHEADGEPFRVLAMDEWISRAVADGLHPAVAALVEILDEEGAPDYPRLLRAIPGST</sequence>
<dbReference type="Pfam" id="PF00109">
    <property type="entry name" value="ketoacyl-synt"/>
    <property type="match status" value="1"/>
</dbReference>
<dbReference type="InterPro" id="IPR050091">
    <property type="entry name" value="PKS_NRPS_Biosynth_Enz"/>
</dbReference>
<keyword evidence="13" id="KW-1185">Reference proteome</keyword>
<dbReference type="PROSITE" id="PS00012">
    <property type="entry name" value="PHOSPHOPANTETHEINE"/>
    <property type="match status" value="1"/>
</dbReference>
<dbReference type="InterPro" id="IPR013968">
    <property type="entry name" value="PKS_KR"/>
</dbReference>
<dbReference type="Pfam" id="PF00698">
    <property type="entry name" value="Acyl_transf_1"/>
    <property type="match status" value="1"/>
</dbReference>
<dbReference type="SUPFAM" id="SSF47336">
    <property type="entry name" value="ACP-like"/>
    <property type="match status" value="1"/>
</dbReference>
<evidence type="ECO:0000313" key="13">
    <source>
        <dbReference type="Proteomes" id="UP000078237"/>
    </source>
</evidence>
<dbReference type="InterPro" id="IPR057326">
    <property type="entry name" value="KR_dom"/>
</dbReference>
<dbReference type="GO" id="GO:0006633">
    <property type="term" value="P:fatty acid biosynthetic process"/>
    <property type="evidence" value="ECO:0007669"/>
    <property type="project" value="InterPro"/>
</dbReference>
<dbReference type="PROSITE" id="PS50075">
    <property type="entry name" value="CARRIER"/>
    <property type="match status" value="1"/>
</dbReference>
<dbReference type="Gene3D" id="3.40.366.10">
    <property type="entry name" value="Malonyl-Coenzyme A Acyl Carrier Protein, domain 2"/>
    <property type="match status" value="1"/>
</dbReference>
<dbReference type="EMBL" id="LCTW02000019">
    <property type="protein sequence ID" value="KXX82176.1"/>
    <property type="molecule type" value="Genomic_DNA"/>
</dbReference>
<dbReference type="SMART" id="SM00822">
    <property type="entry name" value="PKS_KR"/>
    <property type="match status" value="1"/>
</dbReference>
<dbReference type="FunFam" id="3.40.47.10:FF:000019">
    <property type="entry name" value="Polyketide synthase type I"/>
    <property type="match status" value="1"/>
</dbReference>
<evidence type="ECO:0000256" key="2">
    <source>
        <dbReference type="ARBA" id="ARBA00022553"/>
    </source>
</evidence>
<dbReference type="CDD" id="cd00833">
    <property type="entry name" value="PKS"/>
    <property type="match status" value="1"/>
</dbReference>
<dbReference type="GO" id="GO:0008168">
    <property type="term" value="F:methyltransferase activity"/>
    <property type="evidence" value="ECO:0007669"/>
    <property type="project" value="UniProtKB-KW"/>
</dbReference>
<dbReference type="Pfam" id="PF14765">
    <property type="entry name" value="PS-DH"/>
    <property type="match status" value="1"/>
</dbReference>
<protein>
    <submittedName>
        <fullName evidence="12">Polyketide synthase-nonribosomal peptide synthetase</fullName>
    </submittedName>
</protein>
<comment type="caution">
    <text evidence="12">The sequence shown here is derived from an EMBL/GenBank/DDBJ whole genome shotgun (WGS) entry which is preliminary data.</text>
</comment>
<dbReference type="InterPro" id="IPR042104">
    <property type="entry name" value="PKS_dehydratase_sf"/>
</dbReference>
<dbReference type="Pfam" id="PF21089">
    <property type="entry name" value="PKS_DH_N"/>
    <property type="match status" value="1"/>
</dbReference>
<dbReference type="InterPro" id="IPR032821">
    <property type="entry name" value="PKS_assoc"/>
</dbReference>
<evidence type="ECO:0000259" key="11">
    <source>
        <dbReference type="PROSITE" id="PS52019"/>
    </source>
</evidence>
<dbReference type="Pfam" id="PF08242">
    <property type="entry name" value="Methyltransf_12"/>
    <property type="match status" value="1"/>
</dbReference>
<dbReference type="SMR" id="A0A175WEX9"/>
<dbReference type="Pfam" id="PF08659">
    <property type="entry name" value="KR"/>
    <property type="match status" value="1"/>
</dbReference>
<evidence type="ECO:0000256" key="5">
    <source>
        <dbReference type="ARBA" id="ARBA00023002"/>
    </source>
</evidence>
<dbReference type="GO" id="GO:0016491">
    <property type="term" value="F:oxidoreductase activity"/>
    <property type="evidence" value="ECO:0007669"/>
    <property type="project" value="UniProtKB-KW"/>
</dbReference>
<dbReference type="GO" id="GO:0004312">
    <property type="term" value="F:fatty acid synthase activity"/>
    <property type="evidence" value="ECO:0007669"/>
    <property type="project" value="TreeGrafter"/>
</dbReference>
<dbReference type="GO" id="GO:0044550">
    <property type="term" value="P:secondary metabolite biosynthetic process"/>
    <property type="evidence" value="ECO:0007669"/>
    <property type="project" value="TreeGrafter"/>
</dbReference>
<dbReference type="GO" id="GO:0032259">
    <property type="term" value="P:methylation"/>
    <property type="evidence" value="ECO:0007669"/>
    <property type="project" value="UniProtKB-KW"/>
</dbReference>
<dbReference type="SUPFAM" id="SSF55048">
    <property type="entry name" value="Probable ACP-binding domain of malonyl-CoA ACP transacylase"/>
    <property type="match status" value="1"/>
</dbReference>
<evidence type="ECO:0000256" key="3">
    <source>
        <dbReference type="ARBA" id="ARBA00022603"/>
    </source>
</evidence>
<dbReference type="PROSITE" id="PS52019">
    <property type="entry name" value="PKS_MFAS_DH"/>
    <property type="match status" value="1"/>
</dbReference>
<dbReference type="InterPro" id="IPR013120">
    <property type="entry name" value="FAR_NAD-bd"/>
</dbReference>
<feature type="domain" description="Carrier" evidence="9">
    <location>
        <begin position="2464"/>
        <end position="2539"/>
    </location>
</feature>
<dbReference type="InterPro" id="IPR020841">
    <property type="entry name" value="PKS_Beta-ketoAc_synthase_dom"/>
</dbReference>
<keyword evidence="2" id="KW-0597">Phosphoprotein</keyword>
<dbReference type="PANTHER" id="PTHR43775">
    <property type="entry name" value="FATTY ACID SYNTHASE"/>
    <property type="match status" value="1"/>
</dbReference>
<dbReference type="SUPFAM" id="SSF51735">
    <property type="entry name" value="NAD(P)-binding Rossmann-fold domains"/>
    <property type="match status" value="2"/>
</dbReference>
<dbReference type="InterPro" id="IPR006162">
    <property type="entry name" value="Ppantetheine_attach_site"/>
</dbReference>
<dbReference type="InterPro" id="IPR014031">
    <property type="entry name" value="Ketoacyl_synth_C"/>
</dbReference>
<dbReference type="Proteomes" id="UP000078237">
    <property type="component" value="Unassembled WGS sequence"/>
</dbReference>
<organism evidence="12 13">
    <name type="scientific">Madurella mycetomatis</name>
    <dbReference type="NCBI Taxonomy" id="100816"/>
    <lineage>
        <taxon>Eukaryota</taxon>
        <taxon>Fungi</taxon>
        <taxon>Dikarya</taxon>
        <taxon>Ascomycota</taxon>
        <taxon>Pezizomycotina</taxon>
        <taxon>Sordariomycetes</taxon>
        <taxon>Sordariomycetidae</taxon>
        <taxon>Sordariales</taxon>
        <taxon>Sordariales incertae sedis</taxon>
        <taxon>Madurella</taxon>
    </lineage>
</organism>
<dbReference type="VEuPathDB" id="FungiDB:MMYC01_201685"/>
<feature type="region of interest" description="Disordered" evidence="8">
    <location>
        <begin position="2541"/>
        <end position="2638"/>
    </location>
</feature>
<keyword evidence="4" id="KW-0808">Transferase</keyword>
<feature type="domain" description="Ketosynthase family 3 (KS3)" evidence="10">
    <location>
        <begin position="7"/>
        <end position="449"/>
    </location>
</feature>
<name>A0A175WEX9_9PEZI</name>
<dbReference type="SMART" id="SM00827">
    <property type="entry name" value="PKS_AT"/>
    <property type="match status" value="1"/>
</dbReference>
<feature type="domain" description="PKS/mFAS DH" evidence="11">
    <location>
        <begin position="963"/>
        <end position="1275"/>
    </location>
</feature>
<dbReference type="InterPro" id="IPR016039">
    <property type="entry name" value="Thiolase-like"/>
</dbReference>
<dbReference type="SUPFAM" id="SSF53901">
    <property type="entry name" value="Thiolase-like"/>
    <property type="match status" value="1"/>
</dbReference>
<evidence type="ECO:0000256" key="7">
    <source>
        <dbReference type="PROSITE-ProRule" id="PRU01363"/>
    </source>
</evidence>
<dbReference type="GO" id="GO:0004315">
    <property type="term" value="F:3-oxoacyl-[acyl-carrier-protein] synthase activity"/>
    <property type="evidence" value="ECO:0007669"/>
    <property type="project" value="InterPro"/>
</dbReference>
<dbReference type="Gene3D" id="3.40.47.10">
    <property type="match status" value="1"/>
</dbReference>
<dbReference type="InterPro" id="IPR016036">
    <property type="entry name" value="Malonyl_transacylase_ACP-bd"/>
</dbReference>
<dbReference type="InterPro" id="IPR001227">
    <property type="entry name" value="Ac_transferase_dom_sf"/>
</dbReference>
<dbReference type="SMART" id="SM00825">
    <property type="entry name" value="PKS_KS"/>
    <property type="match status" value="1"/>
</dbReference>
<dbReference type="InterPro" id="IPR018201">
    <property type="entry name" value="Ketoacyl_synth_AS"/>
</dbReference>
<keyword evidence="1" id="KW-0596">Phosphopantetheine</keyword>
<evidence type="ECO:0000259" key="10">
    <source>
        <dbReference type="PROSITE" id="PS52004"/>
    </source>
</evidence>
<dbReference type="InterPro" id="IPR036291">
    <property type="entry name" value="NAD(P)-bd_dom_sf"/>
</dbReference>
<dbReference type="PANTHER" id="PTHR43775:SF20">
    <property type="entry name" value="HYBRID PKS-NRPS SYNTHETASE APDA"/>
    <property type="match status" value="1"/>
</dbReference>
<feature type="compositionally biased region" description="Low complexity" evidence="8">
    <location>
        <begin position="2574"/>
        <end position="2585"/>
    </location>
</feature>
<dbReference type="SUPFAM" id="SSF52151">
    <property type="entry name" value="FabD/lysophospholipase-like"/>
    <property type="match status" value="1"/>
</dbReference>
<dbReference type="Pfam" id="PF07993">
    <property type="entry name" value="NAD_binding_4"/>
    <property type="match status" value="1"/>
</dbReference>
<dbReference type="Gene3D" id="3.40.50.150">
    <property type="entry name" value="Vaccinia Virus protein VP39"/>
    <property type="match status" value="1"/>
</dbReference>
<dbReference type="InterPro" id="IPR049900">
    <property type="entry name" value="PKS_mFAS_DH"/>
</dbReference>
<evidence type="ECO:0000256" key="8">
    <source>
        <dbReference type="SAM" id="MobiDB-lite"/>
    </source>
</evidence>
<evidence type="ECO:0000256" key="1">
    <source>
        <dbReference type="ARBA" id="ARBA00022450"/>
    </source>
</evidence>
<dbReference type="InterPro" id="IPR014043">
    <property type="entry name" value="Acyl_transferase_dom"/>
</dbReference>
<reference evidence="12 13" key="1">
    <citation type="journal article" date="2016" name="Genome Announc.">
        <title>Genome Sequence of Madurella mycetomatis mm55, Isolated from a Human Mycetoma Case in Sudan.</title>
        <authorList>
            <person name="Smit S."/>
            <person name="Derks M.F."/>
            <person name="Bervoets S."/>
            <person name="Fahal A."/>
            <person name="van Leeuwen W."/>
            <person name="van Belkum A."/>
            <person name="van de Sande W.W."/>
        </authorList>
    </citation>
    <scope>NUCLEOTIDE SEQUENCE [LARGE SCALE GENOMIC DNA]</scope>
    <source>
        <strain evidence="13">mm55</strain>
    </source>
</reference>
<feature type="active site" description="Proton acceptor; for dehydratase activity" evidence="7">
    <location>
        <position position="995"/>
    </location>
</feature>